<comment type="caution">
    <text evidence="1">The sequence shown here is derived from an EMBL/GenBank/DDBJ whole genome shotgun (WGS) entry which is preliminary data.</text>
</comment>
<protein>
    <submittedName>
        <fullName evidence="1">Uncharacterized protein</fullName>
    </submittedName>
</protein>
<evidence type="ECO:0000313" key="2">
    <source>
        <dbReference type="Proteomes" id="UP000005496"/>
    </source>
</evidence>
<keyword evidence="2" id="KW-1185">Reference proteome</keyword>
<sequence length="104" mass="12283">MSRQDHEPVKLDLNNPVFQRHLFRLQKNEQLAVLGTLRKISKMSWQQVYQDRGLNWEVISSRSGPHGARLYTFRIGQGFRGVAFHEQTWLRILSLHPDHDTAYK</sequence>
<dbReference type="EMBL" id="ACJN02000003">
    <property type="protein sequence ID" value="EFI33573.1"/>
    <property type="molecule type" value="Genomic_DNA"/>
</dbReference>
<dbReference type="Proteomes" id="UP000005496">
    <property type="component" value="Unassembled WGS sequence"/>
</dbReference>
<evidence type="ECO:0000313" key="1">
    <source>
        <dbReference type="EMBL" id="EFI33573.1"/>
    </source>
</evidence>
<accession>D6SSA7</accession>
<dbReference type="eggNOG" id="ENOG50332K1">
    <property type="taxonomic scope" value="Bacteria"/>
</dbReference>
<proteinExistence type="predicted"/>
<reference evidence="1" key="1">
    <citation type="submission" date="2010-05" db="EMBL/GenBank/DDBJ databases">
        <title>The draft genome of Desulfonatronospira thiodismutans ASO3-1.</title>
        <authorList>
            <consortium name="US DOE Joint Genome Institute (JGI-PGF)"/>
            <person name="Lucas S."/>
            <person name="Copeland A."/>
            <person name="Lapidus A."/>
            <person name="Cheng J.-F."/>
            <person name="Bruce D."/>
            <person name="Goodwin L."/>
            <person name="Pitluck S."/>
            <person name="Chertkov O."/>
            <person name="Brettin T."/>
            <person name="Detter J.C."/>
            <person name="Han C."/>
            <person name="Land M.L."/>
            <person name="Hauser L."/>
            <person name="Kyrpides N."/>
            <person name="Mikhailova N."/>
            <person name="Muyzer G."/>
            <person name="Woyke T."/>
        </authorList>
    </citation>
    <scope>NUCLEOTIDE SEQUENCE [LARGE SCALE GENOMIC DNA]</scope>
    <source>
        <strain evidence="1">ASO3-1</strain>
    </source>
</reference>
<dbReference type="AlphaFoldDB" id="D6SSA7"/>
<gene>
    <name evidence="1" type="ORF">Dthio_PD0907</name>
</gene>
<name>D6SSA7_9BACT</name>
<organism evidence="1 2">
    <name type="scientific">Desulfonatronospira thiodismutans ASO3-1</name>
    <dbReference type="NCBI Taxonomy" id="555779"/>
    <lineage>
        <taxon>Bacteria</taxon>
        <taxon>Pseudomonadati</taxon>
        <taxon>Thermodesulfobacteriota</taxon>
        <taxon>Desulfovibrionia</taxon>
        <taxon>Desulfovibrionales</taxon>
        <taxon>Desulfonatronovibrionaceae</taxon>
        <taxon>Desulfonatronospira</taxon>
    </lineage>
</organism>